<feature type="domain" description="N-acetyltransferase" evidence="2">
    <location>
        <begin position="15"/>
        <end position="172"/>
    </location>
</feature>
<dbReference type="AlphaFoldDB" id="A0A1J7J433"/>
<dbReference type="Pfam" id="PF00583">
    <property type="entry name" value="Acetyltransf_1"/>
    <property type="match status" value="1"/>
</dbReference>
<gene>
    <name evidence="3" type="ORF">CONLIGDRAFT_584115</name>
</gene>
<proteinExistence type="inferred from homology"/>
<organism evidence="3 4">
    <name type="scientific">Coniochaeta ligniaria NRRL 30616</name>
    <dbReference type="NCBI Taxonomy" id="1408157"/>
    <lineage>
        <taxon>Eukaryota</taxon>
        <taxon>Fungi</taxon>
        <taxon>Dikarya</taxon>
        <taxon>Ascomycota</taxon>
        <taxon>Pezizomycotina</taxon>
        <taxon>Sordariomycetes</taxon>
        <taxon>Sordariomycetidae</taxon>
        <taxon>Coniochaetales</taxon>
        <taxon>Coniochaetaceae</taxon>
        <taxon>Coniochaeta</taxon>
    </lineage>
</organism>
<accession>A0A1J7J433</accession>
<dbReference type="PROSITE" id="PS00995">
    <property type="entry name" value="TCP1_3"/>
    <property type="match status" value="1"/>
</dbReference>
<dbReference type="CDD" id="cd04301">
    <property type="entry name" value="NAT_SF"/>
    <property type="match status" value="1"/>
</dbReference>
<dbReference type="GO" id="GO:0051082">
    <property type="term" value="F:unfolded protein binding"/>
    <property type="evidence" value="ECO:0007669"/>
    <property type="project" value="InterPro"/>
</dbReference>
<dbReference type="GO" id="GO:0016747">
    <property type="term" value="F:acyltransferase activity, transferring groups other than amino-acyl groups"/>
    <property type="evidence" value="ECO:0007669"/>
    <property type="project" value="InterPro"/>
</dbReference>
<dbReference type="InterPro" id="IPR002194">
    <property type="entry name" value="Chaperonin_TCP-1_CS"/>
</dbReference>
<dbReference type="EMBL" id="KV875103">
    <property type="protein sequence ID" value="OIW24576.1"/>
    <property type="molecule type" value="Genomic_DNA"/>
</dbReference>
<dbReference type="InterPro" id="IPR000182">
    <property type="entry name" value="GNAT_dom"/>
</dbReference>
<name>A0A1J7J433_9PEZI</name>
<dbReference type="STRING" id="1408157.A0A1J7J433"/>
<dbReference type="PROSITE" id="PS51186">
    <property type="entry name" value="GNAT"/>
    <property type="match status" value="1"/>
</dbReference>
<evidence type="ECO:0000256" key="1">
    <source>
        <dbReference type="ARBA" id="ARBA00008020"/>
    </source>
</evidence>
<keyword evidence="4" id="KW-1185">Reference proteome</keyword>
<dbReference type="SUPFAM" id="SSF55729">
    <property type="entry name" value="Acyl-CoA N-acyltransferases (Nat)"/>
    <property type="match status" value="1"/>
</dbReference>
<evidence type="ECO:0000313" key="4">
    <source>
        <dbReference type="Proteomes" id="UP000182658"/>
    </source>
</evidence>
<evidence type="ECO:0000313" key="3">
    <source>
        <dbReference type="EMBL" id="OIW24576.1"/>
    </source>
</evidence>
<comment type="similarity">
    <text evidence="1">Belongs to the TCP-1 chaperonin family.</text>
</comment>
<dbReference type="OrthoDB" id="508139at2759"/>
<dbReference type="Proteomes" id="UP000182658">
    <property type="component" value="Unassembled WGS sequence"/>
</dbReference>
<dbReference type="GO" id="GO:0005524">
    <property type="term" value="F:ATP binding"/>
    <property type="evidence" value="ECO:0007669"/>
    <property type="project" value="InterPro"/>
</dbReference>
<reference evidence="3 4" key="1">
    <citation type="submission" date="2016-10" db="EMBL/GenBank/DDBJ databases">
        <title>Draft genome sequence of Coniochaeta ligniaria NRRL30616, a lignocellulolytic fungus for bioabatement of inhibitors in plant biomass hydrolysates.</title>
        <authorList>
            <consortium name="DOE Joint Genome Institute"/>
            <person name="Jimenez D.J."/>
            <person name="Hector R.E."/>
            <person name="Riley R."/>
            <person name="Sun H."/>
            <person name="Grigoriev I.V."/>
            <person name="Van Elsas J.D."/>
            <person name="Nichols N.N."/>
        </authorList>
    </citation>
    <scope>NUCLEOTIDE SEQUENCE [LARGE SCALE GENOMIC DNA]</scope>
    <source>
        <strain evidence="3 4">NRRL 30616</strain>
    </source>
</reference>
<dbReference type="InterPro" id="IPR016181">
    <property type="entry name" value="Acyl_CoA_acyltransferase"/>
</dbReference>
<sequence length="519" mass="59134">MSTQGQQSIGRCFASLIRRGQMSHSFLINLDEPSLETANLSFTLFDRYGRLEAEYYEHDFRKGSGVWGKELDHGDILFIESIRVDRDWRRQGIATKMVTAALEKTRGKVPSERGFFAMVNPGVLHSEQNEAEEFGSFFQREMPIALSFWRSAGFRRIGASSYFAFTDKPDHPSRLLGPAQDWNKPSRSHEIHVSADIKALFDKLSDFTIEDVQCVNLLLMGLPNDPKDPKWLSVDERGDTFLHIAAMRFRLGPVRLLLSKAPQVGATRNHEGYTALEALRIQLERRRKRVAHGNTVYVMSDQFRGFHNPSIACLAALQNIEALDLFTLSAQAYGCTCGRCLGGFLSPRMRFALMCQAEMHFEEFKMFINEIDGSLWVDGYNYSTAFTKLPDHIRENLKTNKEMRQGFTNLCDHFAACLRRNRVPLVGEINQVLEQRQEWPPVTQTFLNRGGSVASVANVIFQAAMEQDEWAGDGTHREIFEENIDQLPVCRNDHEFGFVSGMCGYERIAPDSSRFISRL</sequence>
<protein>
    <recommendedName>
        <fullName evidence="2">N-acetyltransferase domain-containing protein</fullName>
    </recommendedName>
</protein>
<dbReference type="GO" id="GO:0016887">
    <property type="term" value="F:ATP hydrolysis activity"/>
    <property type="evidence" value="ECO:0007669"/>
    <property type="project" value="InterPro"/>
</dbReference>
<evidence type="ECO:0000259" key="2">
    <source>
        <dbReference type="PROSITE" id="PS51186"/>
    </source>
</evidence>
<dbReference type="InParanoid" id="A0A1J7J433"/>
<dbReference type="Gene3D" id="3.40.630.30">
    <property type="match status" value="1"/>
</dbReference>
<dbReference type="GO" id="GO:0006457">
    <property type="term" value="P:protein folding"/>
    <property type="evidence" value="ECO:0007669"/>
    <property type="project" value="InterPro"/>
</dbReference>